<evidence type="ECO:0000256" key="3">
    <source>
        <dbReference type="SAM" id="MobiDB-lite"/>
    </source>
</evidence>
<organism evidence="4 5">
    <name type="scientific">Polyplosphaeria fusca</name>
    <dbReference type="NCBI Taxonomy" id="682080"/>
    <lineage>
        <taxon>Eukaryota</taxon>
        <taxon>Fungi</taxon>
        <taxon>Dikarya</taxon>
        <taxon>Ascomycota</taxon>
        <taxon>Pezizomycotina</taxon>
        <taxon>Dothideomycetes</taxon>
        <taxon>Pleosporomycetidae</taxon>
        <taxon>Pleosporales</taxon>
        <taxon>Tetraplosphaeriaceae</taxon>
        <taxon>Polyplosphaeria</taxon>
    </lineage>
</organism>
<proteinExistence type="inferred from homology"/>
<evidence type="ECO:0000256" key="1">
    <source>
        <dbReference type="ARBA" id="ARBA00006484"/>
    </source>
</evidence>
<dbReference type="AlphaFoldDB" id="A0A9P4QST1"/>
<feature type="region of interest" description="Disordered" evidence="3">
    <location>
        <begin position="1"/>
        <end position="21"/>
    </location>
</feature>
<dbReference type="PANTHER" id="PTHR24320:SF272">
    <property type="entry name" value="NAD(P)-BINDING ROSSMANN-FOLD SUPERFAMILY PROTEIN"/>
    <property type="match status" value="1"/>
</dbReference>
<dbReference type="PRINTS" id="PR00081">
    <property type="entry name" value="GDHRDH"/>
</dbReference>
<dbReference type="EMBL" id="ML996184">
    <property type="protein sequence ID" value="KAF2732024.1"/>
    <property type="molecule type" value="Genomic_DNA"/>
</dbReference>
<sequence length="332" mass="36324">MSTRYVESHKDTKGPGDSRPTALQIVQDNDLIGKLQGKVALVTGTSSGIGIPTALALKAAGMRVFGAVRNLEKAKEAVGSALEPGRFELIHLDMNSLDSVRKCAEDFLSKSNRLHILINNAGIMACPEGRTADGFELQFGTNHIAHFLLFELLKDTIMASATPEFPCKVINVSSTGHRYGPVEFDNLNLEGIYTPNAGYGQAKLSNIYMANELDRRYSKNNVRAFSLHPGGIWTGLQKHIPAEQMAAYKQMDAVQAHMKSPEQGAATTIFAALERSLDGKGGLYLEDCHISEPVKEGYSVLDPGYEKNAYHPENEARLWKVSLDLVGFKDDQ</sequence>
<accession>A0A9P4QST1</accession>
<evidence type="ECO:0000256" key="2">
    <source>
        <dbReference type="ARBA" id="ARBA00023002"/>
    </source>
</evidence>
<name>A0A9P4QST1_9PLEO</name>
<feature type="compositionally biased region" description="Basic and acidic residues" evidence="3">
    <location>
        <begin position="1"/>
        <end position="16"/>
    </location>
</feature>
<evidence type="ECO:0000313" key="5">
    <source>
        <dbReference type="Proteomes" id="UP000799444"/>
    </source>
</evidence>
<dbReference type="Gene3D" id="3.40.50.720">
    <property type="entry name" value="NAD(P)-binding Rossmann-like Domain"/>
    <property type="match status" value="1"/>
</dbReference>
<dbReference type="GO" id="GO:0016491">
    <property type="term" value="F:oxidoreductase activity"/>
    <property type="evidence" value="ECO:0007669"/>
    <property type="project" value="UniProtKB-KW"/>
</dbReference>
<dbReference type="Pfam" id="PF00106">
    <property type="entry name" value="adh_short"/>
    <property type="match status" value="1"/>
</dbReference>
<protein>
    <submittedName>
        <fullName evidence="4">Short-chain dehydrogenase</fullName>
    </submittedName>
</protein>
<dbReference type="InterPro" id="IPR036291">
    <property type="entry name" value="NAD(P)-bd_dom_sf"/>
</dbReference>
<keyword evidence="2" id="KW-0560">Oxidoreductase</keyword>
<keyword evidence="5" id="KW-1185">Reference proteome</keyword>
<comment type="caution">
    <text evidence="4">The sequence shown here is derived from an EMBL/GenBank/DDBJ whole genome shotgun (WGS) entry which is preliminary data.</text>
</comment>
<dbReference type="OrthoDB" id="191139at2759"/>
<evidence type="ECO:0000313" key="4">
    <source>
        <dbReference type="EMBL" id="KAF2732024.1"/>
    </source>
</evidence>
<dbReference type="InterPro" id="IPR002347">
    <property type="entry name" value="SDR_fam"/>
</dbReference>
<comment type="similarity">
    <text evidence="1">Belongs to the short-chain dehydrogenases/reductases (SDR) family.</text>
</comment>
<gene>
    <name evidence="4" type="ORF">EJ04DRAFT_350989</name>
</gene>
<dbReference type="PANTHER" id="PTHR24320">
    <property type="entry name" value="RETINOL DEHYDROGENASE"/>
    <property type="match status" value="1"/>
</dbReference>
<dbReference type="Proteomes" id="UP000799444">
    <property type="component" value="Unassembled WGS sequence"/>
</dbReference>
<reference evidence="4" key="1">
    <citation type="journal article" date="2020" name="Stud. Mycol.">
        <title>101 Dothideomycetes genomes: a test case for predicting lifestyles and emergence of pathogens.</title>
        <authorList>
            <person name="Haridas S."/>
            <person name="Albert R."/>
            <person name="Binder M."/>
            <person name="Bloem J."/>
            <person name="Labutti K."/>
            <person name="Salamov A."/>
            <person name="Andreopoulos B."/>
            <person name="Baker S."/>
            <person name="Barry K."/>
            <person name="Bills G."/>
            <person name="Bluhm B."/>
            <person name="Cannon C."/>
            <person name="Castanera R."/>
            <person name="Culley D."/>
            <person name="Daum C."/>
            <person name="Ezra D."/>
            <person name="Gonzalez J."/>
            <person name="Henrissat B."/>
            <person name="Kuo A."/>
            <person name="Liang C."/>
            <person name="Lipzen A."/>
            <person name="Lutzoni F."/>
            <person name="Magnuson J."/>
            <person name="Mondo S."/>
            <person name="Nolan M."/>
            <person name="Ohm R."/>
            <person name="Pangilinan J."/>
            <person name="Park H.-J."/>
            <person name="Ramirez L."/>
            <person name="Alfaro M."/>
            <person name="Sun H."/>
            <person name="Tritt A."/>
            <person name="Yoshinaga Y."/>
            <person name="Zwiers L.-H."/>
            <person name="Turgeon B."/>
            <person name="Goodwin S."/>
            <person name="Spatafora J."/>
            <person name="Crous P."/>
            <person name="Grigoriev I."/>
        </authorList>
    </citation>
    <scope>NUCLEOTIDE SEQUENCE</scope>
    <source>
        <strain evidence="4">CBS 125425</strain>
    </source>
</reference>
<dbReference type="SUPFAM" id="SSF51735">
    <property type="entry name" value="NAD(P)-binding Rossmann-fold domains"/>
    <property type="match status" value="1"/>
</dbReference>